<reference evidence="2 3" key="1">
    <citation type="submission" date="2020-08" db="EMBL/GenBank/DDBJ databases">
        <title>Sequencing the genomes of 1000 actinobacteria strains.</title>
        <authorList>
            <person name="Klenk H.-P."/>
        </authorList>
    </citation>
    <scope>NUCLEOTIDE SEQUENCE [LARGE SCALE GENOMIC DNA]</scope>
    <source>
        <strain evidence="2 3">DSM 102122</strain>
    </source>
</reference>
<dbReference type="Pfam" id="PF08044">
    <property type="entry name" value="DUF1707"/>
    <property type="match status" value="1"/>
</dbReference>
<dbReference type="AlphaFoldDB" id="A0A7W9LP95"/>
<dbReference type="EMBL" id="JACHMM010000001">
    <property type="protein sequence ID" value="MBB5791158.1"/>
    <property type="molecule type" value="Genomic_DNA"/>
</dbReference>
<accession>A0A7W9LP95</accession>
<organism evidence="2 3">
    <name type="scientific">Jiangella mangrovi</name>
    <dbReference type="NCBI Taxonomy" id="1524084"/>
    <lineage>
        <taxon>Bacteria</taxon>
        <taxon>Bacillati</taxon>
        <taxon>Actinomycetota</taxon>
        <taxon>Actinomycetes</taxon>
        <taxon>Jiangellales</taxon>
        <taxon>Jiangellaceae</taxon>
        <taxon>Jiangella</taxon>
    </lineage>
</organism>
<name>A0A7W9LP95_9ACTN</name>
<comment type="caution">
    <text evidence="2">The sequence shown here is derived from an EMBL/GenBank/DDBJ whole genome shotgun (WGS) entry which is preliminary data.</text>
</comment>
<gene>
    <name evidence="2" type="ORF">HD601_005733</name>
</gene>
<dbReference type="InterPro" id="IPR012551">
    <property type="entry name" value="DUF1707_SHOCT-like"/>
</dbReference>
<evidence type="ECO:0000313" key="3">
    <source>
        <dbReference type="Proteomes" id="UP000542813"/>
    </source>
</evidence>
<proteinExistence type="predicted"/>
<dbReference type="RefSeq" id="WP_184827701.1">
    <property type="nucleotide sequence ID" value="NZ_JACHMM010000001.1"/>
</dbReference>
<dbReference type="Proteomes" id="UP000542813">
    <property type="component" value="Unassembled WGS sequence"/>
</dbReference>
<sequence>MGDEPVRRGDEASWALERVSDADRERGAELVRTAYGDGRIGLDEIDERLGAVMSAPPFP</sequence>
<evidence type="ECO:0000259" key="1">
    <source>
        <dbReference type="Pfam" id="PF08044"/>
    </source>
</evidence>
<protein>
    <recommendedName>
        <fullName evidence="1">DUF1707 domain-containing protein</fullName>
    </recommendedName>
</protein>
<evidence type="ECO:0000313" key="2">
    <source>
        <dbReference type="EMBL" id="MBB5791158.1"/>
    </source>
</evidence>
<feature type="domain" description="DUF1707" evidence="1">
    <location>
        <begin position="18"/>
        <end position="55"/>
    </location>
</feature>
<keyword evidence="3" id="KW-1185">Reference proteome</keyword>